<dbReference type="InParanoid" id="A0A152A0P3"/>
<sequence>MVHCQTVTATGVTVKTTPIVAANNQCAFVYTLTVELGGGATAPANTDITVTSPSNSNIKANTVVGPTAGTPATTQTYQVTVNTPVGSFTDFVFSNKGAALTGGALTKVPNVSCTAPVTESPTPTHDSGSSTIAIISTLSVAVVGAAVVMLAH</sequence>
<dbReference type="Proteomes" id="UP000076078">
    <property type="component" value="Unassembled WGS sequence"/>
</dbReference>
<keyword evidence="3" id="KW-1185">Reference proteome</keyword>
<evidence type="ECO:0000256" key="1">
    <source>
        <dbReference type="SAM" id="Phobius"/>
    </source>
</evidence>
<comment type="caution">
    <text evidence="2">The sequence shown here is derived from an EMBL/GenBank/DDBJ whole genome shotgun (WGS) entry which is preliminary data.</text>
</comment>
<keyword evidence="1" id="KW-1133">Transmembrane helix</keyword>
<evidence type="ECO:0000313" key="3">
    <source>
        <dbReference type="Proteomes" id="UP000076078"/>
    </source>
</evidence>
<organism evidence="2 3">
    <name type="scientific">Tieghemostelium lacteum</name>
    <name type="common">Slime mold</name>
    <name type="synonym">Dictyostelium lacteum</name>
    <dbReference type="NCBI Taxonomy" id="361077"/>
    <lineage>
        <taxon>Eukaryota</taxon>
        <taxon>Amoebozoa</taxon>
        <taxon>Evosea</taxon>
        <taxon>Eumycetozoa</taxon>
        <taxon>Dictyostelia</taxon>
        <taxon>Dictyosteliales</taxon>
        <taxon>Raperosteliaceae</taxon>
        <taxon>Tieghemostelium</taxon>
    </lineage>
</organism>
<gene>
    <name evidence="2" type="ORF">DLAC_03624</name>
</gene>
<feature type="transmembrane region" description="Helical" evidence="1">
    <location>
        <begin position="132"/>
        <end position="151"/>
    </location>
</feature>
<evidence type="ECO:0000313" key="2">
    <source>
        <dbReference type="EMBL" id="KYQ99686.1"/>
    </source>
</evidence>
<reference evidence="2 3" key="1">
    <citation type="submission" date="2015-12" db="EMBL/GenBank/DDBJ databases">
        <title>Dictyostelia acquired genes for synthesis and detection of signals that induce cell-type specialization by lateral gene transfer from prokaryotes.</title>
        <authorList>
            <person name="Gloeckner G."/>
            <person name="Schaap P."/>
        </authorList>
    </citation>
    <scope>NUCLEOTIDE SEQUENCE [LARGE SCALE GENOMIC DNA]</scope>
    <source>
        <strain evidence="2 3">TK</strain>
    </source>
</reference>
<dbReference type="AlphaFoldDB" id="A0A152A0P3"/>
<accession>A0A152A0P3</accession>
<keyword evidence="1" id="KW-0812">Transmembrane</keyword>
<name>A0A152A0P3_TIELA</name>
<keyword evidence="1" id="KW-0472">Membrane</keyword>
<dbReference type="EMBL" id="LODT01000020">
    <property type="protein sequence ID" value="KYQ99686.1"/>
    <property type="molecule type" value="Genomic_DNA"/>
</dbReference>
<protein>
    <submittedName>
        <fullName evidence="2">Ubiquitin system component Cue domain containing protein</fullName>
    </submittedName>
</protein>
<proteinExistence type="predicted"/>